<feature type="region of interest" description="Disordered" evidence="1">
    <location>
        <begin position="76"/>
        <end position="97"/>
    </location>
</feature>
<feature type="domain" description="Multiple myeloma tumor-associated protein 2-like N-terminal" evidence="2">
    <location>
        <begin position="8"/>
        <end position="78"/>
    </location>
</feature>
<keyword evidence="4" id="KW-1185">Reference proteome</keyword>
<dbReference type="Pfam" id="PF10159">
    <property type="entry name" value="MMtag"/>
    <property type="match status" value="1"/>
</dbReference>
<gene>
    <name evidence="3" type="ORF">BB559_007357</name>
</gene>
<feature type="compositionally biased region" description="Basic and acidic residues" evidence="1">
    <location>
        <begin position="141"/>
        <end position="164"/>
    </location>
</feature>
<dbReference type="OrthoDB" id="5390672at2759"/>
<feature type="compositionally biased region" description="Basic and acidic residues" evidence="1">
    <location>
        <begin position="187"/>
        <end position="204"/>
    </location>
</feature>
<feature type="compositionally biased region" description="Polar residues" evidence="1">
    <location>
        <begin position="125"/>
        <end position="140"/>
    </location>
</feature>
<dbReference type="Proteomes" id="UP000245699">
    <property type="component" value="Unassembled WGS sequence"/>
</dbReference>
<accession>A0A2T9XXN0</accession>
<feature type="region of interest" description="Disordered" evidence="1">
    <location>
        <begin position="125"/>
        <end position="211"/>
    </location>
</feature>
<dbReference type="InterPro" id="IPR039207">
    <property type="entry name" value="MMTAG2-like"/>
</dbReference>
<dbReference type="AlphaFoldDB" id="A0A2T9XXN0"/>
<reference evidence="3 4" key="1">
    <citation type="journal article" date="2018" name="MBio">
        <title>Comparative Genomics Reveals the Core Gene Toolbox for the Fungus-Insect Symbiosis.</title>
        <authorList>
            <person name="Wang Y."/>
            <person name="Stata M."/>
            <person name="Wang W."/>
            <person name="Stajich J.E."/>
            <person name="White M.M."/>
            <person name="Moncalvo J.M."/>
        </authorList>
    </citation>
    <scope>NUCLEOTIDE SEQUENCE [LARGE SCALE GENOMIC DNA]</scope>
    <source>
        <strain evidence="3 4">AUS-77-4</strain>
    </source>
</reference>
<protein>
    <recommendedName>
        <fullName evidence="2">Multiple myeloma tumor-associated protein 2-like N-terminal domain-containing protein</fullName>
    </recommendedName>
</protein>
<evidence type="ECO:0000313" key="3">
    <source>
        <dbReference type="EMBL" id="PVU84834.1"/>
    </source>
</evidence>
<evidence type="ECO:0000256" key="1">
    <source>
        <dbReference type="SAM" id="MobiDB-lite"/>
    </source>
</evidence>
<feature type="compositionally biased region" description="Basic residues" evidence="1">
    <location>
        <begin position="165"/>
        <end position="186"/>
    </location>
</feature>
<comment type="caution">
    <text evidence="3">The sequence shown here is derived from an EMBL/GenBank/DDBJ whole genome shotgun (WGS) entry which is preliminary data.</text>
</comment>
<evidence type="ECO:0000259" key="2">
    <source>
        <dbReference type="Pfam" id="PF10159"/>
    </source>
</evidence>
<organism evidence="3 4">
    <name type="scientific">Furculomyces boomerangus</name>
    <dbReference type="NCBI Taxonomy" id="61424"/>
    <lineage>
        <taxon>Eukaryota</taxon>
        <taxon>Fungi</taxon>
        <taxon>Fungi incertae sedis</taxon>
        <taxon>Zoopagomycota</taxon>
        <taxon>Kickxellomycotina</taxon>
        <taxon>Harpellomycetes</taxon>
        <taxon>Harpellales</taxon>
        <taxon>Harpellaceae</taxon>
        <taxon>Furculomyces</taxon>
    </lineage>
</organism>
<dbReference type="EMBL" id="MBFT01001221">
    <property type="protein sequence ID" value="PVU84834.1"/>
    <property type="molecule type" value="Genomic_DNA"/>
</dbReference>
<sequence>MNKDTKDKKFSWEKVKEDKFRETFLGNSAMAPAGRWQKGIDLFWYTKNKKGSEASNIQRDELAALKEKEAEAMAEALGLPKHKTKYRDTPTTQDIRKVTEQVVENDLQSSGIGYKENYKNNTLESSFVESGTVGIPQTTIEKTRPTTEDTKKVSSSDKKKESGHSKRKKHRDRSRDHKKEKRRKSSRDRSRDRRKNGDYKAEKHERKRNRD</sequence>
<name>A0A2T9XXN0_9FUNG</name>
<evidence type="ECO:0000313" key="4">
    <source>
        <dbReference type="Proteomes" id="UP000245699"/>
    </source>
</evidence>
<dbReference type="PANTHER" id="PTHR14580">
    <property type="entry name" value="MULTIPLE MYELOMA TUMOR-ASSOCIATED PROTEIN 2 FAMILY MEMBER"/>
    <property type="match status" value="1"/>
</dbReference>
<dbReference type="InterPro" id="IPR019315">
    <property type="entry name" value="MMTA2_N"/>
</dbReference>
<dbReference type="PANTHER" id="PTHR14580:SF0">
    <property type="entry name" value="MULTIPLE MYELOMA TUMOR-ASSOCIATED PROTEIN 2"/>
    <property type="match status" value="1"/>
</dbReference>
<proteinExistence type="predicted"/>